<comment type="function">
    <text evidence="2">Membrane-anchoring subunit of succinate dehydrogenase (SDH).</text>
</comment>
<keyword evidence="7 10" id="KW-1133">Transmembrane helix</keyword>
<name>A0ABV3XV11_9RHOB</name>
<evidence type="ECO:0000256" key="2">
    <source>
        <dbReference type="ARBA" id="ARBA00004050"/>
    </source>
</evidence>
<dbReference type="EMBL" id="JBEHHI010000001">
    <property type="protein sequence ID" value="MEX5728247.1"/>
    <property type="molecule type" value="Genomic_DNA"/>
</dbReference>
<dbReference type="SUPFAM" id="SSF81343">
    <property type="entry name" value="Fumarate reductase respiratory complex transmembrane subunits"/>
    <property type="match status" value="1"/>
</dbReference>
<keyword evidence="6" id="KW-0479">Metal-binding</keyword>
<keyword evidence="12" id="KW-1185">Reference proteome</keyword>
<accession>A0ABV3XV11</accession>
<evidence type="ECO:0000256" key="1">
    <source>
        <dbReference type="ARBA" id="ARBA00001971"/>
    </source>
</evidence>
<sequence>MRFITDRKRAVGLGAAKTGTMEHWTTTISSVALIGLMPVFVLIVGSSLGSSHEDVVATFSRPFPALVVILTFWVGFGHFRRGVQIMIEDYASGVTRKALLILMISISYTAMAAGLYAVVRLAL</sequence>
<keyword evidence="9 10" id="KW-0472">Membrane</keyword>
<keyword evidence="4" id="KW-0349">Heme</keyword>
<comment type="caution">
    <text evidence="11">The sequence shown here is derived from an EMBL/GenBank/DDBJ whole genome shotgun (WGS) entry which is preliminary data.</text>
</comment>
<reference evidence="11 12" key="1">
    <citation type="submission" date="2024-06" db="EMBL/GenBank/DDBJ databases">
        <title>Genome of Rhodovulum iodosum, a marine photoferrotroph.</title>
        <authorList>
            <person name="Bianchini G."/>
            <person name="Nikeleit V."/>
            <person name="Kappler A."/>
            <person name="Bryce C."/>
            <person name="Sanchez-Baracaldo P."/>
        </authorList>
    </citation>
    <scope>NUCLEOTIDE SEQUENCE [LARGE SCALE GENOMIC DNA]</scope>
    <source>
        <strain evidence="11 12">UT/N1</strain>
    </source>
</reference>
<dbReference type="RefSeq" id="WP_125408589.1">
    <property type="nucleotide sequence ID" value="NZ_JBEHHI010000001.1"/>
</dbReference>
<dbReference type="InterPro" id="IPR000701">
    <property type="entry name" value="SuccDH_FuR_B_TM-su"/>
</dbReference>
<keyword evidence="8" id="KW-0408">Iron</keyword>
<keyword evidence="5 10" id="KW-0812">Transmembrane</keyword>
<dbReference type="CDD" id="cd03495">
    <property type="entry name" value="SQR_TypeC_SdhD_like"/>
    <property type="match status" value="1"/>
</dbReference>
<feature type="transmembrane region" description="Helical" evidence="10">
    <location>
        <begin position="31"/>
        <end position="50"/>
    </location>
</feature>
<proteinExistence type="predicted"/>
<organism evidence="11 12">
    <name type="scientific">Rhodovulum iodosum</name>
    <dbReference type="NCBI Taxonomy" id="68291"/>
    <lineage>
        <taxon>Bacteria</taxon>
        <taxon>Pseudomonadati</taxon>
        <taxon>Pseudomonadota</taxon>
        <taxon>Alphaproteobacteria</taxon>
        <taxon>Rhodobacterales</taxon>
        <taxon>Paracoccaceae</taxon>
        <taxon>Rhodovulum</taxon>
    </lineage>
</organism>
<evidence type="ECO:0000256" key="6">
    <source>
        <dbReference type="ARBA" id="ARBA00022723"/>
    </source>
</evidence>
<evidence type="ECO:0000313" key="12">
    <source>
        <dbReference type="Proteomes" id="UP001560019"/>
    </source>
</evidence>
<evidence type="ECO:0000256" key="8">
    <source>
        <dbReference type="ARBA" id="ARBA00023004"/>
    </source>
</evidence>
<dbReference type="Proteomes" id="UP001560019">
    <property type="component" value="Unassembled WGS sequence"/>
</dbReference>
<evidence type="ECO:0000256" key="7">
    <source>
        <dbReference type="ARBA" id="ARBA00022989"/>
    </source>
</evidence>
<dbReference type="InterPro" id="IPR034804">
    <property type="entry name" value="SQR/QFR_C/D"/>
</dbReference>
<evidence type="ECO:0000256" key="4">
    <source>
        <dbReference type="ARBA" id="ARBA00022617"/>
    </source>
</evidence>
<evidence type="ECO:0000256" key="9">
    <source>
        <dbReference type="ARBA" id="ARBA00023136"/>
    </source>
</evidence>
<evidence type="ECO:0000256" key="5">
    <source>
        <dbReference type="ARBA" id="ARBA00022692"/>
    </source>
</evidence>
<comment type="subcellular location">
    <subcellularLocation>
        <location evidence="3">Membrane</location>
    </subcellularLocation>
</comment>
<evidence type="ECO:0000256" key="3">
    <source>
        <dbReference type="ARBA" id="ARBA00004370"/>
    </source>
</evidence>
<comment type="cofactor">
    <cofactor evidence="1">
        <name>heme</name>
        <dbReference type="ChEBI" id="CHEBI:30413"/>
    </cofactor>
</comment>
<feature type="transmembrane region" description="Helical" evidence="10">
    <location>
        <begin position="62"/>
        <end position="79"/>
    </location>
</feature>
<evidence type="ECO:0000256" key="10">
    <source>
        <dbReference type="SAM" id="Phobius"/>
    </source>
</evidence>
<feature type="transmembrane region" description="Helical" evidence="10">
    <location>
        <begin position="99"/>
        <end position="119"/>
    </location>
</feature>
<gene>
    <name evidence="11" type="ORF">Ga0609869_001600</name>
</gene>
<protein>
    <submittedName>
        <fullName evidence="11">Succinate dehydrogenase / fumarate reductase membrane anchor subunit</fullName>
    </submittedName>
</protein>
<evidence type="ECO:0000313" key="11">
    <source>
        <dbReference type="EMBL" id="MEX5728247.1"/>
    </source>
</evidence>
<dbReference type="Gene3D" id="1.20.1300.10">
    <property type="entry name" value="Fumarate reductase/succinate dehydrogenase, transmembrane subunit"/>
    <property type="match status" value="1"/>
</dbReference>
<dbReference type="Pfam" id="PF01127">
    <property type="entry name" value="Sdh_cyt"/>
    <property type="match status" value="1"/>
</dbReference>